<sequence>MDVLQSSSEQTPLLLIRGLSLALGCSGALRAPQSNLWFYRSPKVSTGQVFLFLERWFHGSTSLPSTIVLRGVDLARDEIQEDLFNIVRVVEEDAVADNPGGTTPYDAISNFPLWDEESMRSW</sequence>
<protein>
    <submittedName>
        <fullName evidence="1">Uncharacterized protein</fullName>
    </submittedName>
</protein>
<reference evidence="1 2" key="1">
    <citation type="journal article" date="2016" name="Mol. Biol. Evol.">
        <title>Comparative Genomics of Early-Diverging Mushroom-Forming Fungi Provides Insights into the Origins of Lignocellulose Decay Capabilities.</title>
        <authorList>
            <person name="Nagy L.G."/>
            <person name="Riley R."/>
            <person name="Tritt A."/>
            <person name="Adam C."/>
            <person name="Daum C."/>
            <person name="Floudas D."/>
            <person name="Sun H."/>
            <person name="Yadav J.S."/>
            <person name="Pangilinan J."/>
            <person name="Larsson K.H."/>
            <person name="Matsuura K."/>
            <person name="Barry K."/>
            <person name="Labutti K."/>
            <person name="Kuo R."/>
            <person name="Ohm R.A."/>
            <person name="Bhattacharya S.S."/>
            <person name="Shirouzu T."/>
            <person name="Yoshinaga Y."/>
            <person name="Martin F.M."/>
            <person name="Grigoriev I.V."/>
            <person name="Hibbett D.S."/>
        </authorList>
    </citation>
    <scope>NUCLEOTIDE SEQUENCE [LARGE SCALE GENOMIC DNA]</scope>
    <source>
        <strain evidence="1 2">HHB12029</strain>
    </source>
</reference>
<dbReference type="AlphaFoldDB" id="A0A165MPQ2"/>
<organism evidence="1 2">
    <name type="scientific">Exidia glandulosa HHB12029</name>
    <dbReference type="NCBI Taxonomy" id="1314781"/>
    <lineage>
        <taxon>Eukaryota</taxon>
        <taxon>Fungi</taxon>
        <taxon>Dikarya</taxon>
        <taxon>Basidiomycota</taxon>
        <taxon>Agaricomycotina</taxon>
        <taxon>Agaricomycetes</taxon>
        <taxon>Auriculariales</taxon>
        <taxon>Exidiaceae</taxon>
        <taxon>Exidia</taxon>
    </lineage>
</organism>
<dbReference type="InParanoid" id="A0A165MPQ2"/>
<keyword evidence="2" id="KW-1185">Reference proteome</keyword>
<proteinExistence type="predicted"/>
<name>A0A165MPQ2_EXIGL</name>
<accession>A0A165MPQ2</accession>
<gene>
    <name evidence="1" type="ORF">EXIGLDRAFT_220543</name>
</gene>
<evidence type="ECO:0000313" key="2">
    <source>
        <dbReference type="Proteomes" id="UP000077266"/>
    </source>
</evidence>
<evidence type="ECO:0000313" key="1">
    <source>
        <dbReference type="EMBL" id="KZV99580.1"/>
    </source>
</evidence>
<dbReference type="Proteomes" id="UP000077266">
    <property type="component" value="Unassembled WGS sequence"/>
</dbReference>
<dbReference type="EMBL" id="KV425908">
    <property type="protein sequence ID" value="KZV99580.1"/>
    <property type="molecule type" value="Genomic_DNA"/>
</dbReference>